<organism evidence="1 2">
    <name type="scientific">Parabacteroides segnis</name>
    <dbReference type="NCBI Taxonomy" id="2763058"/>
    <lineage>
        <taxon>Bacteria</taxon>
        <taxon>Pseudomonadati</taxon>
        <taxon>Bacteroidota</taxon>
        <taxon>Bacteroidia</taxon>
        <taxon>Bacteroidales</taxon>
        <taxon>Tannerellaceae</taxon>
        <taxon>Parabacteroides</taxon>
    </lineage>
</organism>
<evidence type="ECO:0000313" key="2">
    <source>
        <dbReference type="Proteomes" id="UP000644010"/>
    </source>
</evidence>
<gene>
    <name evidence="1" type="ORF">H8S77_18700</name>
</gene>
<dbReference type="Proteomes" id="UP000644010">
    <property type="component" value="Unassembled WGS sequence"/>
</dbReference>
<name>A0ABR7E564_9BACT</name>
<dbReference type="RefSeq" id="WP_186960685.1">
    <property type="nucleotide sequence ID" value="NZ_JACOOI010000024.1"/>
</dbReference>
<dbReference type="EMBL" id="JACOOI010000024">
    <property type="protein sequence ID" value="MBC5644912.1"/>
    <property type="molecule type" value="Genomic_DNA"/>
</dbReference>
<protein>
    <submittedName>
        <fullName evidence="1">Uncharacterized protein</fullName>
    </submittedName>
</protein>
<proteinExistence type="predicted"/>
<accession>A0ABR7E564</accession>
<evidence type="ECO:0000313" key="1">
    <source>
        <dbReference type="EMBL" id="MBC5644912.1"/>
    </source>
</evidence>
<sequence length="166" mass="19019">MKKQNKLEALFPNGKLPDVNEFNRSLDKMSKEGRNHLLEKIYKIAFTVWSTLPKKHQKFIEEVIVHDRQSYVDFIIEKTVMTCLRYPLQFPVLFIRMLHLTEVVERTAQTSINHLSMSVLICFLICGKIGTLAGHISKGGFTCEEVLVLAGKVRVGEFSAFFSKTV</sequence>
<reference evidence="1 2" key="1">
    <citation type="submission" date="2020-08" db="EMBL/GenBank/DDBJ databases">
        <title>Genome public.</title>
        <authorList>
            <person name="Liu C."/>
            <person name="Sun Q."/>
        </authorList>
    </citation>
    <scope>NUCLEOTIDE SEQUENCE [LARGE SCALE GENOMIC DNA]</scope>
    <source>
        <strain evidence="1 2">BX2</strain>
    </source>
</reference>
<keyword evidence="2" id="KW-1185">Reference proteome</keyword>
<comment type="caution">
    <text evidence="1">The sequence shown here is derived from an EMBL/GenBank/DDBJ whole genome shotgun (WGS) entry which is preliminary data.</text>
</comment>